<dbReference type="SMART" id="SM00052">
    <property type="entry name" value="EAL"/>
    <property type="match status" value="1"/>
</dbReference>
<dbReference type="PROSITE" id="PS50883">
    <property type="entry name" value="EAL"/>
    <property type="match status" value="1"/>
</dbReference>
<protein>
    <submittedName>
        <fullName evidence="2">EAL domain-containing protein</fullName>
    </submittedName>
</protein>
<sequence>MEPCKHCGTFAPIPATGYILVDTSECKWKNADKIETTNKTMLKFPFHSREDLIHMLDIWKENESFHQTVQILNEYNTPSLPIRLQHLWERLKYPLFTEIIQESAFTSYLQPIVNLQKESIFGYEALLRTDNKNVSPAELFSFAQRAGLHSMLDQKAREEAVKKKAAYIPAGQKCFINFLPSTIYVPEYCLQHTFHIINQYHVDPADLVFEVVETEEITNIKHLKNILEVYQQSGMHVALDDVGSGYSTLDVLQLLTPDIVKIDRDYIRNCHESEQNQAFLKQIIQTTKQLDLLLLAEGIETREEYEWLQQAGIDYGQGYYIGKPSPKPVHKFIHS</sequence>
<dbReference type="PANTHER" id="PTHR33121">
    <property type="entry name" value="CYCLIC DI-GMP PHOSPHODIESTERASE PDEF"/>
    <property type="match status" value="1"/>
</dbReference>
<feature type="domain" description="EAL" evidence="1">
    <location>
        <begin position="88"/>
        <end position="335"/>
    </location>
</feature>
<dbReference type="Gene3D" id="3.20.20.450">
    <property type="entry name" value="EAL domain"/>
    <property type="match status" value="1"/>
</dbReference>
<name>A0ABV6LIY6_9BACI</name>
<dbReference type="InterPro" id="IPR001633">
    <property type="entry name" value="EAL_dom"/>
</dbReference>
<dbReference type="Pfam" id="PF00563">
    <property type="entry name" value="EAL"/>
    <property type="match status" value="1"/>
</dbReference>
<dbReference type="InterPro" id="IPR035919">
    <property type="entry name" value="EAL_sf"/>
</dbReference>
<evidence type="ECO:0000259" key="1">
    <source>
        <dbReference type="PROSITE" id="PS50883"/>
    </source>
</evidence>
<keyword evidence="3" id="KW-1185">Reference proteome</keyword>
<dbReference type="EMBL" id="JBHLTP010000003">
    <property type="protein sequence ID" value="MFC0522269.1"/>
    <property type="molecule type" value="Genomic_DNA"/>
</dbReference>
<comment type="caution">
    <text evidence="2">The sequence shown here is derived from an EMBL/GenBank/DDBJ whole genome shotgun (WGS) entry which is preliminary data.</text>
</comment>
<proteinExistence type="predicted"/>
<dbReference type="InterPro" id="IPR050706">
    <property type="entry name" value="Cyclic-di-GMP_PDE-like"/>
</dbReference>
<dbReference type="CDD" id="cd01948">
    <property type="entry name" value="EAL"/>
    <property type="match status" value="1"/>
</dbReference>
<reference evidence="2 3" key="1">
    <citation type="submission" date="2024-09" db="EMBL/GenBank/DDBJ databases">
        <authorList>
            <person name="Sun Q."/>
            <person name="Mori K."/>
        </authorList>
    </citation>
    <scope>NUCLEOTIDE SEQUENCE [LARGE SCALE GENOMIC DNA]</scope>
    <source>
        <strain evidence="2 3">NCAIM B.02529</strain>
    </source>
</reference>
<evidence type="ECO:0000313" key="2">
    <source>
        <dbReference type="EMBL" id="MFC0522269.1"/>
    </source>
</evidence>
<dbReference type="PANTHER" id="PTHR33121:SF15">
    <property type="entry name" value="BLUE LIGHT- AND TEMPERATURE-REGULATED ANTIREPRESSOR BLUF"/>
    <property type="match status" value="1"/>
</dbReference>
<dbReference type="Proteomes" id="UP001589836">
    <property type="component" value="Unassembled WGS sequence"/>
</dbReference>
<organism evidence="2 3">
    <name type="scientific">Pontibacillus salicampi</name>
    <dbReference type="NCBI Taxonomy" id="1449801"/>
    <lineage>
        <taxon>Bacteria</taxon>
        <taxon>Bacillati</taxon>
        <taxon>Bacillota</taxon>
        <taxon>Bacilli</taxon>
        <taxon>Bacillales</taxon>
        <taxon>Bacillaceae</taxon>
        <taxon>Pontibacillus</taxon>
    </lineage>
</organism>
<gene>
    <name evidence="2" type="ORF">ACFFGV_01535</name>
</gene>
<accession>A0ABV6LIY6</accession>
<evidence type="ECO:0000313" key="3">
    <source>
        <dbReference type="Proteomes" id="UP001589836"/>
    </source>
</evidence>
<dbReference type="SUPFAM" id="SSF141868">
    <property type="entry name" value="EAL domain-like"/>
    <property type="match status" value="1"/>
</dbReference>
<dbReference type="RefSeq" id="WP_377344805.1">
    <property type="nucleotide sequence ID" value="NZ_JBHLTP010000003.1"/>
</dbReference>